<dbReference type="SUPFAM" id="SSF46894">
    <property type="entry name" value="C-terminal effector domain of the bipartite response regulators"/>
    <property type="match status" value="1"/>
</dbReference>
<protein>
    <recommendedName>
        <fullName evidence="11">OmpR/PhoB-type domain-containing protein</fullName>
    </recommendedName>
</protein>
<dbReference type="GO" id="GO:0005524">
    <property type="term" value="F:ATP binding"/>
    <property type="evidence" value="ECO:0007669"/>
    <property type="project" value="UniProtKB-KW"/>
</dbReference>
<evidence type="ECO:0000256" key="2">
    <source>
        <dbReference type="ARBA" id="ARBA00022741"/>
    </source>
</evidence>
<dbReference type="InterPro" id="IPR036388">
    <property type="entry name" value="WH-like_DNA-bd_sf"/>
</dbReference>
<reference evidence="9 10" key="1">
    <citation type="submission" date="2019-04" db="EMBL/GenBank/DDBJ databases">
        <title>Crypto-aerobic microbial life in anoxic (sulfidic) marine sediments.</title>
        <authorList>
            <person name="Bhattacharya S."/>
            <person name="Roy C."/>
            <person name="Mondal N."/>
            <person name="Sarkar J."/>
            <person name="Mandal S."/>
            <person name="Rameez M.J."/>
            <person name="Ghosh W."/>
        </authorList>
    </citation>
    <scope>NUCLEOTIDE SEQUENCE [LARGE SCALE GENOMIC DNA]</scope>
    <source>
        <strain evidence="9 10">SBBB</strain>
    </source>
</reference>
<dbReference type="GO" id="GO:0004674">
    <property type="term" value="F:protein serine/threonine kinase activity"/>
    <property type="evidence" value="ECO:0007669"/>
    <property type="project" value="TreeGrafter"/>
</dbReference>
<comment type="caution">
    <text evidence="9">The sequence shown here is derived from an EMBL/GenBank/DDBJ whole genome shotgun (WGS) entry which is preliminary data.</text>
</comment>
<dbReference type="GO" id="GO:0006355">
    <property type="term" value="P:regulation of DNA-templated transcription"/>
    <property type="evidence" value="ECO:0007669"/>
    <property type="project" value="InterPro"/>
</dbReference>
<dbReference type="Pfam" id="PF00069">
    <property type="entry name" value="Pkinase"/>
    <property type="match status" value="1"/>
</dbReference>
<evidence type="ECO:0008006" key="11">
    <source>
        <dbReference type="Google" id="ProtNLM"/>
    </source>
</evidence>
<keyword evidence="1" id="KW-0808">Transferase</keyword>
<dbReference type="PANTHER" id="PTHR43289:SF6">
    <property type="entry name" value="SERINE_THREONINE-PROTEIN KINASE NEKL-3"/>
    <property type="match status" value="1"/>
</dbReference>
<dbReference type="RefSeq" id="WP_136869832.1">
    <property type="nucleotide sequence ID" value="NZ_SWAV01000005.1"/>
</dbReference>
<evidence type="ECO:0000259" key="7">
    <source>
        <dbReference type="PROSITE" id="PS50011"/>
    </source>
</evidence>
<evidence type="ECO:0000256" key="3">
    <source>
        <dbReference type="ARBA" id="ARBA00022777"/>
    </source>
</evidence>
<feature type="domain" description="OmpR/PhoB-type" evidence="8">
    <location>
        <begin position="9"/>
        <end position="106"/>
    </location>
</feature>
<feature type="domain" description="Protein kinase" evidence="7">
    <location>
        <begin position="81"/>
        <end position="370"/>
    </location>
</feature>
<keyword evidence="5 6" id="KW-0238">DNA-binding</keyword>
<evidence type="ECO:0000313" key="9">
    <source>
        <dbReference type="EMBL" id="TKA90189.1"/>
    </source>
</evidence>
<dbReference type="EMBL" id="SWAV01000005">
    <property type="protein sequence ID" value="TKA90189.1"/>
    <property type="molecule type" value="Genomic_DNA"/>
</dbReference>
<proteinExistence type="predicted"/>
<dbReference type="PROSITE" id="PS51755">
    <property type="entry name" value="OMPR_PHOB"/>
    <property type="match status" value="1"/>
</dbReference>
<dbReference type="Gene3D" id="1.10.10.10">
    <property type="entry name" value="Winged helix-like DNA-binding domain superfamily/Winged helix DNA-binding domain"/>
    <property type="match status" value="1"/>
</dbReference>
<keyword evidence="3" id="KW-0418">Kinase</keyword>
<keyword evidence="2" id="KW-0547">Nucleotide-binding</keyword>
<evidence type="ECO:0000256" key="5">
    <source>
        <dbReference type="ARBA" id="ARBA00023125"/>
    </source>
</evidence>
<dbReference type="Gene3D" id="1.10.510.10">
    <property type="entry name" value="Transferase(Phosphotransferase) domain 1"/>
    <property type="match status" value="1"/>
</dbReference>
<dbReference type="Pfam" id="PF00486">
    <property type="entry name" value="Trans_reg_C"/>
    <property type="match status" value="1"/>
</dbReference>
<dbReference type="GO" id="GO:0000160">
    <property type="term" value="P:phosphorelay signal transduction system"/>
    <property type="evidence" value="ECO:0007669"/>
    <property type="project" value="InterPro"/>
</dbReference>
<dbReference type="InterPro" id="IPR001867">
    <property type="entry name" value="OmpR/PhoB-type_DNA-bd"/>
</dbReference>
<keyword evidence="4" id="KW-0067">ATP-binding</keyword>
<gene>
    <name evidence="9" type="ORF">FA869_13755</name>
</gene>
<dbReference type="SUPFAM" id="SSF56112">
    <property type="entry name" value="Protein kinase-like (PK-like)"/>
    <property type="match status" value="1"/>
</dbReference>
<dbReference type="SMART" id="SM00862">
    <property type="entry name" value="Trans_reg_C"/>
    <property type="match status" value="1"/>
</dbReference>
<dbReference type="CDD" id="cd00383">
    <property type="entry name" value="trans_reg_C"/>
    <property type="match status" value="1"/>
</dbReference>
<evidence type="ECO:0000259" key="8">
    <source>
        <dbReference type="PROSITE" id="PS51755"/>
    </source>
</evidence>
<dbReference type="Proteomes" id="UP000305198">
    <property type="component" value="Unassembled WGS sequence"/>
</dbReference>
<accession>A0A4U0YIA0</accession>
<evidence type="ECO:0000256" key="4">
    <source>
        <dbReference type="ARBA" id="ARBA00022840"/>
    </source>
</evidence>
<dbReference type="PANTHER" id="PTHR43289">
    <property type="entry name" value="MITOGEN-ACTIVATED PROTEIN KINASE KINASE KINASE 20-RELATED"/>
    <property type="match status" value="1"/>
</dbReference>
<sequence>MDLLHKRPARLYRYFFGTAEFNEARFELRIDGSPVAIERRPLVLLAKILEHADEVVTKGELLHTVWGGRITVENVLANAMAKLRKALGVNALLLVTIPRVGYRIKGPVKKMEAQADCDIIPTQPYVGAGAAIGDPLFTSARIAPPAPSLHHLDVIPLNPAGFDRAGMILDAGTAMNTTHAGARAFHHAGGATLEAWAGQRHLDIMPIEQRLNLFMSLAREVSEQHSRGTVHAFLQPDNLIVADNGRIRITAPEKSLANPGQPHKTSCCCFYRAPETYRNDDVTPRSDIYSLGILLYQLLTSDFSRPLLPDWRQDITNRSLQHIIEAATHSCPSLRPESVEEFIKPLYTHRIGHHQKPEIWTATSASMLRQ</sequence>
<feature type="DNA-binding region" description="OmpR/PhoB-type" evidence="6">
    <location>
        <begin position="9"/>
        <end position="106"/>
    </location>
</feature>
<organism evidence="9 10">
    <name type="scientific">Halopseudomonas bauzanensis</name>
    <dbReference type="NCBI Taxonomy" id="653930"/>
    <lineage>
        <taxon>Bacteria</taxon>
        <taxon>Pseudomonadati</taxon>
        <taxon>Pseudomonadota</taxon>
        <taxon>Gammaproteobacteria</taxon>
        <taxon>Pseudomonadales</taxon>
        <taxon>Pseudomonadaceae</taxon>
        <taxon>Halopseudomonas</taxon>
    </lineage>
</organism>
<name>A0A4U0YIA0_9GAMM</name>
<dbReference type="PROSITE" id="PS50011">
    <property type="entry name" value="PROTEIN_KINASE_DOM"/>
    <property type="match status" value="1"/>
</dbReference>
<dbReference type="InterPro" id="IPR016032">
    <property type="entry name" value="Sig_transdc_resp-reg_C-effctor"/>
</dbReference>
<dbReference type="InterPro" id="IPR011009">
    <property type="entry name" value="Kinase-like_dom_sf"/>
</dbReference>
<evidence type="ECO:0000256" key="1">
    <source>
        <dbReference type="ARBA" id="ARBA00022679"/>
    </source>
</evidence>
<dbReference type="InterPro" id="IPR000719">
    <property type="entry name" value="Prot_kinase_dom"/>
</dbReference>
<dbReference type="GO" id="GO:0003677">
    <property type="term" value="F:DNA binding"/>
    <property type="evidence" value="ECO:0007669"/>
    <property type="project" value="UniProtKB-UniRule"/>
</dbReference>
<evidence type="ECO:0000256" key="6">
    <source>
        <dbReference type="PROSITE-ProRule" id="PRU01091"/>
    </source>
</evidence>
<evidence type="ECO:0000313" key="10">
    <source>
        <dbReference type="Proteomes" id="UP000305198"/>
    </source>
</evidence>
<dbReference type="AlphaFoldDB" id="A0A4U0YIA0"/>